<organism>
    <name type="scientific">Ixodes scapularis</name>
    <name type="common">Black-legged tick</name>
    <name type="synonym">Deer tick</name>
    <dbReference type="NCBI Taxonomy" id="6945"/>
    <lineage>
        <taxon>Eukaryota</taxon>
        <taxon>Metazoa</taxon>
        <taxon>Ecdysozoa</taxon>
        <taxon>Arthropoda</taxon>
        <taxon>Chelicerata</taxon>
        <taxon>Arachnida</taxon>
        <taxon>Acari</taxon>
        <taxon>Parasitiformes</taxon>
        <taxon>Ixodida</taxon>
        <taxon>Ixodoidea</taxon>
        <taxon>Ixodidae</taxon>
        <taxon>Ixodinae</taxon>
        <taxon>Ixodes</taxon>
    </lineage>
</organism>
<sequence>MDVTVLIMNVGKDGPLSLGVTRSLHEESIFLCARACGEVRSLFWMVLAVVPVSERLGLSNQDVLPWRQFQLDKALVGAHGVLAAPPLPYQASVNPGQVGSGVALAAMDSVSRRTLEVLGELKMRDLCRLLKSQAAAFWWVCSRSRSRNKRGIKEYSKSSNNCK</sequence>
<dbReference type="VEuPathDB" id="VectorBase:ISCI009714"/>
<dbReference type="Proteomes" id="UP000001555">
    <property type="component" value="Unassembled WGS sequence"/>
</dbReference>
<dbReference type="EnsemblMetazoa" id="ISCW009714-RA">
    <property type="protein sequence ID" value="ISCW009714-PA"/>
    <property type="gene ID" value="ISCW009714"/>
</dbReference>
<dbReference type="PaxDb" id="6945-B7Q1P1"/>
<dbReference type="EMBL" id="DS838778">
    <property type="protein sequence ID" value="EEC12763.1"/>
    <property type="molecule type" value="Genomic_DNA"/>
</dbReference>
<keyword evidence="3" id="KW-1185">Reference proteome</keyword>
<dbReference type="InParanoid" id="B7Q1P1"/>
<proteinExistence type="predicted"/>
<evidence type="ECO:0000313" key="3">
    <source>
        <dbReference type="Proteomes" id="UP000001555"/>
    </source>
</evidence>
<dbReference type="VEuPathDB" id="VectorBase:ISCW009714"/>
<evidence type="ECO:0000313" key="2">
    <source>
        <dbReference type="EnsemblMetazoa" id="ISCW009714-PA"/>
    </source>
</evidence>
<accession>B7Q1P1</accession>
<evidence type="ECO:0000313" key="1">
    <source>
        <dbReference type="EMBL" id="EEC12763.1"/>
    </source>
</evidence>
<dbReference type="EMBL" id="ABJB010821752">
    <property type="status" value="NOT_ANNOTATED_CDS"/>
    <property type="molecule type" value="Genomic_DNA"/>
</dbReference>
<dbReference type="AlphaFoldDB" id="B7Q1P1"/>
<dbReference type="HOGENOM" id="CLU_1628900_0_0_1"/>
<reference evidence="1 3" key="1">
    <citation type="submission" date="2008-03" db="EMBL/GenBank/DDBJ databases">
        <title>Annotation of Ixodes scapularis.</title>
        <authorList>
            <consortium name="Ixodes scapularis Genome Project Consortium"/>
            <person name="Caler E."/>
            <person name="Hannick L.I."/>
            <person name="Bidwell S."/>
            <person name="Joardar V."/>
            <person name="Thiagarajan M."/>
            <person name="Amedeo P."/>
            <person name="Galinsky K.J."/>
            <person name="Schobel S."/>
            <person name="Inman J."/>
            <person name="Hostetler J."/>
            <person name="Miller J."/>
            <person name="Hammond M."/>
            <person name="Megy K."/>
            <person name="Lawson D."/>
            <person name="Kodira C."/>
            <person name="Sutton G."/>
            <person name="Meyer J."/>
            <person name="Hill C.A."/>
            <person name="Birren B."/>
            <person name="Nene V."/>
            <person name="Collins F."/>
            <person name="Alarcon-Chaidez F."/>
            <person name="Wikel S."/>
            <person name="Strausberg R."/>
        </authorList>
    </citation>
    <scope>NUCLEOTIDE SEQUENCE [LARGE SCALE GENOMIC DNA]</scope>
    <source>
        <strain evidence="3">Wikel</strain>
        <strain evidence="1">Wikel colony</strain>
    </source>
</reference>
<protein>
    <submittedName>
        <fullName evidence="1 2">Uncharacterized protein</fullName>
    </submittedName>
</protein>
<reference evidence="2" key="2">
    <citation type="submission" date="2020-05" db="UniProtKB">
        <authorList>
            <consortium name="EnsemblMetazoa"/>
        </authorList>
    </citation>
    <scope>IDENTIFICATION</scope>
    <source>
        <strain evidence="2">wikel</strain>
    </source>
</reference>
<name>B7Q1P1_IXOSC</name>
<gene>
    <name evidence="1" type="ORF">IscW_ISCW009714</name>
</gene>